<dbReference type="Proteomes" id="UP000475862">
    <property type="component" value="Unassembled WGS sequence"/>
</dbReference>
<comment type="caution">
    <text evidence="2">The sequence shown here is derived from an EMBL/GenBank/DDBJ whole genome shotgun (WGS) entry which is preliminary data.</text>
</comment>
<gene>
    <name evidence="2" type="ORF">AGLY_010020</name>
</gene>
<protein>
    <recommendedName>
        <fullName evidence="4">Transmembrane protein</fullName>
    </recommendedName>
</protein>
<accession>A0A6G0TG80</accession>
<feature type="transmembrane region" description="Helical" evidence="1">
    <location>
        <begin position="81"/>
        <end position="100"/>
    </location>
</feature>
<feature type="transmembrane region" description="Helical" evidence="1">
    <location>
        <begin position="51"/>
        <end position="69"/>
    </location>
</feature>
<evidence type="ECO:0000313" key="3">
    <source>
        <dbReference type="Proteomes" id="UP000475862"/>
    </source>
</evidence>
<keyword evidence="3" id="KW-1185">Reference proteome</keyword>
<keyword evidence="1" id="KW-1133">Transmembrane helix</keyword>
<evidence type="ECO:0000313" key="2">
    <source>
        <dbReference type="EMBL" id="KAE9532397.1"/>
    </source>
</evidence>
<feature type="transmembrane region" description="Helical" evidence="1">
    <location>
        <begin position="121"/>
        <end position="142"/>
    </location>
</feature>
<proteinExistence type="predicted"/>
<organism evidence="2 3">
    <name type="scientific">Aphis glycines</name>
    <name type="common">Soybean aphid</name>
    <dbReference type="NCBI Taxonomy" id="307491"/>
    <lineage>
        <taxon>Eukaryota</taxon>
        <taxon>Metazoa</taxon>
        <taxon>Ecdysozoa</taxon>
        <taxon>Arthropoda</taxon>
        <taxon>Hexapoda</taxon>
        <taxon>Insecta</taxon>
        <taxon>Pterygota</taxon>
        <taxon>Neoptera</taxon>
        <taxon>Paraneoptera</taxon>
        <taxon>Hemiptera</taxon>
        <taxon>Sternorrhyncha</taxon>
        <taxon>Aphidomorpha</taxon>
        <taxon>Aphidoidea</taxon>
        <taxon>Aphididae</taxon>
        <taxon>Aphidini</taxon>
        <taxon>Aphis</taxon>
        <taxon>Aphis</taxon>
    </lineage>
</organism>
<evidence type="ECO:0000256" key="1">
    <source>
        <dbReference type="SAM" id="Phobius"/>
    </source>
</evidence>
<reference evidence="2 3" key="1">
    <citation type="submission" date="2019-08" db="EMBL/GenBank/DDBJ databases">
        <title>The genome of the soybean aphid Biotype 1, its phylome, world population structure and adaptation to the North American continent.</title>
        <authorList>
            <person name="Giordano R."/>
            <person name="Donthu R.K."/>
            <person name="Hernandez A.G."/>
            <person name="Wright C.L."/>
            <person name="Zimin A.V."/>
        </authorList>
    </citation>
    <scope>NUCLEOTIDE SEQUENCE [LARGE SCALE GENOMIC DNA]</scope>
    <source>
        <tissue evidence="2">Whole aphids</tissue>
    </source>
</reference>
<sequence length="170" mass="19949">MCNHTFNLLRINGLSLQLHYNHYITAYYIPLGKLKSCSHMPTRQCLQNNEFIFILFYMSMDSTYFKLAIYHLRITIDNVDLFYKTGAHLISIFFYCFTLVKPSNNNTFFNLNLKITSKEKILTLGLELVGVAYCSVCFQFIADQARNSLYTLMRLNTKLNNAFFCIFCQF</sequence>
<keyword evidence="1" id="KW-0472">Membrane</keyword>
<dbReference type="AlphaFoldDB" id="A0A6G0TG80"/>
<evidence type="ECO:0008006" key="4">
    <source>
        <dbReference type="Google" id="ProtNLM"/>
    </source>
</evidence>
<name>A0A6G0TG80_APHGL</name>
<keyword evidence="1" id="KW-0812">Transmembrane</keyword>
<dbReference type="EMBL" id="VYZN01000039">
    <property type="protein sequence ID" value="KAE9532397.1"/>
    <property type="molecule type" value="Genomic_DNA"/>
</dbReference>